<dbReference type="InterPro" id="IPR052159">
    <property type="entry name" value="Competence_DNA_uptake"/>
</dbReference>
<protein>
    <submittedName>
        <fullName evidence="8">DNA internalization-related competence protein ComEC/Rec2</fullName>
    </submittedName>
</protein>
<dbReference type="InterPro" id="IPR004477">
    <property type="entry name" value="ComEC_N"/>
</dbReference>
<evidence type="ECO:0000256" key="3">
    <source>
        <dbReference type="ARBA" id="ARBA00022692"/>
    </source>
</evidence>
<dbReference type="AlphaFoldDB" id="A0A9X4H5B3"/>
<dbReference type="InterPro" id="IPR035681">
    <property type="entry name" value="ComA-like_MBL"/>
</dbReference>
<name>A0A9X4H5B3_9FIRM</name>
<dbReference type="RefSeq" id="WP_277443632.1">
    <property type="nucleotide sequence ID" value="NZ_JAKOAV010000012.1"/>
</dbReference>
<dbReference type="InterPro" id="IPR025405">
    <property type="entry name" value="DUF4131"/>
</dbReference>
<dbReference type="Pfam" id="PF03772">
    <property type="entry name" value="Competence"/>
    <property type="match status" value="1"/>
</dbReference>
<dbReference type="PANTHER" id="PTHR30619">
    <property type="entry name" value="DNA INTERNALIZATION/COMPETENCE PROTEIN COMEC/REC2"/>
    <property type="match status" value="1"/>
</dbReference>
<proteinExistence type="predicted"/>
<dbReference type="PANTHER" id="PTHR30619:SF1">
    <property type="entry name" value="RECOMBINATION PROTEIN 2"/>
    <property type="match status" value="1"/>
</dbReference>
<dbReference type="Proteomes" id="UP001154312">
    <property type="component" value="Unassembled WGS sequence"/>
</dbReference>
<sequence>MNRPLVVLTACYIAGVLSGGLANVKFSLALLLASFCLLAAAAGYVMAWRRNRRVILILFFLFGLAMSRLAVEESETPLVEYSGQQVVLSGRIVAEPDVRQDKVFYLLQARELSLGTERRAVTGMVRLQVKESNRVFGYGDVVKASGLLARPELPGNPGGFNYRTYLERQGIRVVLMARGEKSVEKTAESAVNPLLSAALKLKGQLSSTATTSLGPNQTAILNGIVFGTQGLIDSQTRQAFTETGVVHILSVSGLHIGLVLGGMIGLLRLLRLPPGLTAPLVTPVLIFYVLMTGFNPAVLRAAIMAILLLWAHQLGRDRDWPTTMALAALVILLWNPLQIYHPGFQLSFAATWGILYLSPIINNTCAGLFKVLPDGLARPLAQALAVPLAAQLATIPLVAWYYNLISPVSILANLVVVPLTGIIMFLGFISAVLGMIWLPLAALVNVSNGVIIDVFLKSVSFFQGLPGAVFYLPTPPEVLAAAWYGGLMAIGWLYSGRCEPAVKERVKGWVIVGLALCAALFLVWVPWAGGHGLTVHFLDVGQGDCILVQTPGGNNMLIDTGGRRDEYQTGTGVGDQVVTPYLRKIGVRRLDVLVLTHPHEDHAGGAATIVKNFPVRMAVVPQMDEVVLKSQEGLVAGETTAVKKKGKNDTGEEVPLAYIALLKKMAAGGIAVRAAGAGDVIKLDRETEVEVLYPGLAAGKTISNMNNCSLVLKLTYRQKSFMFTGDVETDAQSGLIQTGADLKADILKMPHHGSRSLLPALVEQVNPEAAVISVGAHNNFGHPAQSTLETLNRDGVRVYRTDQDGAVIFNTDGRRLEVKTGKNKDTT</sequence>
<dbReference type="SUPFAM" id="SSF56281">
    <property type="entry name" value="Metallo-hydrolase/oxidoreductase"/>
    <property type="match status" value="1"/>
</dbReference>
<dbReference type="Pfam" id="PF00753">
    <property type="entry name" value="Lactamase_B"/>
    <property type="match status" value="1"/>
</dbReference>
<feature type="transmembrane region" description="Helical" evidence="6">
    <location>
        <begin position="322"/>
        <end position="340"/>
    </location>
</feature>
<reference evidence="8" key="1">
    <citation type="submission" date="2022-02" db="EMBL/GenBank/DDBJ databases">
        <authorList>
            <person name="Leng L."/>
        </authorList>
    </citation>
    <scope>NUCLEOTIDE SEQUENCE</scope>
    <source>
        <strain evidence="8">JI</strain>
    </source>
</reference>
<dbReference type="GO" id="GO:0005886">
    <property type="term" value="C:plasma membrane"/>
    <property type="evidence" value="ECO:0007669"/>
    <property type="project" value="UniProtKB-SubCell"/>
</dbReference>
<keyword evidence="2" id="KW-1003">Cell membrane</keyword>
<keyword evidence="3 6" id="KW-0812">Transmembrane</keyword>
<evidence type="ECO:0000256" key="1">
    <source>
        <dbReference type="ARBA" id="ARBA00004651"/>
    </source>
</evidence>
<dbReference type="NCBIfam" id="TIGR00361">
    <property type="entry name" value="ComEC_Rec2"/>
    <property type="match status" value="1"/>
</dbReference>
<evidence type="ECO:0000256" key="5">
    <source>
        <dbReference type="ARBA" id="ARBA00023136"/>
    </source>
</evidence>
<evidence type="ECO:0000259" key="7">
    <source>
        <dbReference type="SMART" id="SM00849"/>
    </source>
</evidence>
<feature type="transmembrane region" description="Helical" evidence="6">
    <location>
        <begin position="381"/>
        <end position="402"/>
    </location>
</feature>
<dbReference type="Pfam" id="PF13567">
    <property type="entry name" value="DUF4131"/>
    <property type="match status" value="1"/>
</dbReference>
<comment type="subcellular location">
    <subcellularLocation>
        <location evidence="1">Cell membrane</location>
        <topology evidence="1">Multi-pass membrane protein</topology>
    </subcellularLocation>
</comment>
<feature type="transmembrane region" description="Helical" evidence="6">
    <location>
        <begin position="274"/>
        <end position="291"/>
    </location>
</feature>
<feature type="transmembrane region" description="Helical" evidence="6">
    <location>
        <begin position="478"/>
        <end position="496"/>
    </location>
</feature>
<keyword evidence="5 6" id="KW-0472">Membrane</keyword>
<feature type="transmembrane region" description="Helical" evidence="6">
    <location>
        <begin position="414"/>
        <end position="438"/>
    </location>
</feature>
<feature type="transmembrane region" description="Helical" evidence="6">
    <location>
        <begin position="28"/>
        <end position="47"/>
    </location>
</feature>
<accession>A0A9X4H5B3</accession>
<evidence type="ECO:0000256" key="6">
    <source>
        <dbReference type="SAM" id="Phobius"/>
    </source>
</evidence>
<evidence type="ECO:0000256" key="4">
    <source>
        <dbReference type="ARBA" id="ARBA00022989"/>
    </source>
</evidence>
<feature type="transmembrane region" description="Helical" evidence="6">
    <location>
        <begin position="508"/>
        <end position="527"/>
    </location>
</feature>
<feature type="domain" description="Metallo-beta-lactamase" evidence="7">
    <location>
        <begin position="542"/>
        <end position="777"/>
    </location>
</feature>
<dbReference type="GO" id="GO:0030420">
    <property type="term" value="P:establishment of competence for transformation"/>
    <property type="evidence" value="ECO:0007669"/>
    <property type="project" value="InterPro"/>
</dbReference>
<gene>
    <name evidence="8" type="ORF">L7E55_08150</name>
</gene>
<keyword evidence="9" id="KW-1185">Reference proteome</keyword>
<dbReference type="Gene3D" id="3.60.15.10">
    <property type="entry name" value="Ribonuclease Z/Hydroxyacylglutathione hydrolase-like"/>
    <property type="match status" value="1"/>
</dbReference>
<feature type="transmembrane region" description="Helical" evidence="6">
    <location>
        <begin position="244"/>
        <end position="267"/>
    </location>
</feature>
<dbReference type="InterPro" id="IPR036866">
    <property type="entry name" value="RibonucZ/Hydroxyglut_hydro"/>
</dbReference>
<evidence type="ECO:0000313" key="9">
    <source>
        <dbReference type="Proteomes" id="UP001154312"/>
    </source>
</evidence>
<evidence type="ECO:0000313" key="8">
    <source>
        <dbReference type="EMBL" id="MDF9408327.1"/>
    </source>
</evidence>
<evidence type="ECO:0000256" key="2">
    <source>
        <dbReference type="ARBA" id="ARBA00022475"/>
    </source>
</evidence>
<feature type="transmembrane region" description="Helical" evidence="6">
    <location>
        <begin position="346"/>
        <end position="369"/>
    </location>
</feature>
<dbReference type="EMBL" id="JAKOAV010000012">
    <property type="protein sequence ID" value="MDF9408327.1"/>
    <property type="molecule type" value="Genomic_DNA"/>
</dbReference>
<dbReference type="InterPro" id="IPR001279">
    <property type="entry name" value="Metallo-B-lactamas"/>
</dbReference>
<dbReference type="CDD" id="cd07731">
    <property type="entry name" value="ComA-like_MBL-fold"/>
    <property type="match status" value="1"/>
</dbReference>
<keyword evidence="4 6" id="KW-1133">Transmembrane helix</keyword>
<organism evidence="8 9">
    <name type="scientific">Pelotomaculum isophthalicicum JI</name>
    <dbReference type="NCBI Taxonomy" id="947010"/>
    <lineage>
        <taxon>Bacteria</taxon>
        <taxon>Bacillati</taxon>
        <taxon>Bacillota</taxon>
        <taxon>Clostridia</taxon>
        <taxon>Eubacteriales</taxon>
        <taxon>Desulfotomaculaceae</taxon>
        <taxon>Pelotomaculum</taxon>
    </lineage>
</organism>
<dbReference type="InterPro" id="IPR004797">
    <property type="entry name" value="Competence_ComEC/Rec2"/>
</dbReference>
<dbReference type="NCBIfam" id="TIGR00360">
    <property type="entry name" value="ComEC_N-term"/>
    <property type="match status" value="1"/>
</dbReference>
<dbReference type="SMART" id="SM00849">
    <property type="entry name" value="Lactamase_B"/>
    <property type="match status" value="1"/>
</dbReference>
<comment type="caution">
    <text evidence="8">The sequence shown here is derived from an EMBL/GenBank/DDBJ whole genome shotgun (WGS) entry which is preliminary data.</text>
</comment>
<feature type="transmembrane region" description="Helical" evidence="6">
    <location>
        <begin position="450"/>
        <end position="472"/>
    </location>
</feature>